<evidence type="ECO:0000259" key="2">
    <source>
        <dbReference type="SMART" id="SM00470"/>
    </source>
</evidence>
<proteinExistence type="predicted"/>
<dbReference type="OrthoDB" id="248048at2"/>
<dbReference type="Pfam" id="PF07506">
    <property type="entry name" value="RepB"/>
    <property type="match status" value="1"/>
</dbReference>
<dbReference type="RefSeq" id="WP_105358277.1">
    <property type="nucleotide sequence ID" value="NZ_PUIB01000024.1"/>
</dbReference>
<comment type="caution">
    <text evidence="3">The sequence shown here is derived from an EMBL/GenBank/DDBJ whole genome shotgun (WGS) entry which is preliminary data.</text>
</comment>
<dbReference type="PANTHER" id="PTHR33375:SF1">
    <property type="entry name" value="CHROMOSOME-PARTITIONING PROTEIN PARB-RELATED"/>
    <property type="match status" value="1"/>
</dbReference>
<dbReference type="InterPro" id="IPR011111">
    <property type="entry name" value="Plasmid_RepB"/>
</dbReference>
<dbReference type="GO" id="GO:0005694">
    <property type="term" value="C:chromosome"/>
    <property type="evidence" value="ECO:0007669"/>
    <property type="project" value="TreeGrafter"/>
</dbReference>
<evidence type="ECO:0000256" key="1">
    <source>
        <dbReference type="SAM" id="MobiDB-lite"/>
    </source>
</evidence>
<protein>
    <submittedName>
        <fullName evidence="3">Chromosome partitioning protein ParB</fullName>
    </submittedName>
</protein>
<dbReference type="InterPro" id="IPR050336">
    <property type="entry name" value="Chromosome_partition/occlusion"/>
</dbReference>
<evidence type="ECO:0000313" key="3">
    <source>
        <dbReference type="EMBL" id="PQO28920.1"/>
    </source>
</evidence>
<dbReference type="CDD" id="cd16411">
    <property type="entry name" value="ParB_N_like"/>
    <property type="match status" value="1"/>
</dbReference>
<dbReference type="AlphaFoldDB" id="A0A2S8F9X5"/>
<dbReference type="Gene3D" id="1.10.10.2830">
    <property type="match status" value="1"/>
</dbReference>
<dbReference type="PANTHER" id="PTHR33375">
    <property type="entry name" value="CHROMOSOME-PARTITIONING PROTEIN PARB-RELATED"/>
    <property type="match status" value="1"/>
</dbReference>
<dbReference type="Pfam" id="PF02195">
    <property type="entry name" value="ParB_N"/>
    <property type="match status" value="1"/>
</dbReference>
<sequence length="296" mass="33591">MNERRDSEIHMIPLDQITIVNPRDRGRRMFKKIVDNIANIGLKKPITITPKNGSGGGTGYFLVCGQGRYEAYELLGEREIPALIVNVSKEELLLMSLVENLARRQHSTLELVRDISDMRDRGYNFTEIAEKTDLDVGYVRGMVKLFKKGEERLLQAVEKGQIPISVAITIASSDDHGIQRALAEAYENRTLRGRSLLATRRLVEKRKTDGKGLRNGSRKPEVDRVSSEKLLRTYQKETARQRMVIQKANLCETRLMFVVSALKQLFEDNMFVSLLASESLDTLPTYLAQQIHGVTE</sequence>
<dbReference type="InterPro" id="IPR003115">
    <property type="entry name" value="ParB_N"/>
</dbReference>
<reference evidence="3 4" key="1">
    <citation type="submission" date="2018-02" db="EMBL/GenBank/DDBJ databases">
        <title>Comparative genomes isolates from brazilian mangrove.</title>
        <authorList>
            <person name="Araujo J.E."/>
            <person name="Taketani R.G."/>
            <person name="Silva M.C.P."/>
            <person name="Loureco M.V."/>
            <person name="Andreote F.D."/>
        </authorList>
    </citation>
    <scope>NUCLEOTIDE SEQUENCE [LARGE SCALE GENOMIC DNA]</scope>
    <source>
        <strain evidence="3 4">NAP PRIS-MGV</strain>
    </source>
</reference>
<dbReference type="Proteomes" id="UP000239388">
    <property type="component" value="Unassembled WGS sequence"/>
</dbReference>
<feature type="region of interest" description="Disordered" evidence="1">
    <location>
        <begin position="207"/>
        <end position="227"/>
    </location>
</feature>
<dbReference type="EMBL" id="PUIB01000024">
    <property type="protein sequence ID" value="PQO28920.1"/>
    <property type="molecule type" value="Genomic_DNA"/>
</dbReference>
<dbReference type="InterPro" id="IPR036086">
    <property type="entry name" value="ParB/Sulfiredoxin_sf"/>
</dbReference>
<accession>A0A2S8F9X5</accession>
<dbReference type="SMART" id="SM00470">
    <property type="entry name" value="ParB"/>
    <property type="match status" value="1"/>
</dbReference>
<dbReference type="Gene3D" id="3.90.1530.30">
    <property type="match status" value="1"/>
</dbReference>
<name>A0A2S8F9X5_9BACT</name>
<organism evidence="3 4">
    <name type="scientific">Blastopirellula marina</name>
    <dbReference type="NCBI Taxonomy" id="124"/>
    <lineage>
        <taxon>Bacteria</taxon>
        <taxon>Pseudomonadati</taxon>
        <taxon>Planctomycetota</taxon>
        <taxon>Planctomycetia</taxon>
        <taxon>Pirellulales</taxon>
        <taxon>Pirellulaceae</taxon>
        <taxon>Blastopirellula</taxon>
    </lineage>
</organism>
<evidence type="ECO:0000313" key="4">
    <source>
        <dbReference type="Proteomes" id="UP000239388"/>
    </source>
</evidence>
<gene>
    <name evidence="3" type="ORF">C5Y98_24480</name>
</gene>
<feature type="domain" description="ParB-like N-terminal" evidence="2">
    <location>
        <begin position="10"/>
        <end position="101"/>
    </location>
</feature>
<dbReference type="SUPFAM" id="SSF110849">
    <property type="entry name" value="ParB/Sulfiredoxin"/>
    <property type="match status" value="1"/>
</dbReference>
<dbReference type="SUPFAM" id="SSF109709">
    <property type="entry name" value="KorB DNA-binding domain-like"/>
    <property type="match status" value="1"/>
</dbReference>
<dbReference type="GO" id="GO:0007059">
    <property type="term" value="P:chromosome segregation"/>
    <property type="evidence" value="ECO:0007669"/>
    <property type="project" value="TreeGrafter"/>
</dbReference>